<evidence type="ECO:0000256" key="5">
    <source>
        <dbReference type="ARBA" id="ARBA00022824"/>
    </source>
</evidence>
<evidence type="ECO:0000256" key="4">
    <source>
        <dbReference type="ARBA" id="ARBA00022679"/>
    </source>
</evidence>
<keyword evidence="6" id="KW-0472">Membrane</keyword>
<evidence type="ECO:0000259" key="9">
    <source>
        <dbReference type="PROSITE" id="PS51186"/>
    </source>
</evidence>
<comment type="caution">
    <text evidence="10">The sequence shown here is derived from an EMBL/GenBank/DDBJ whole genome shotgun (WGS) entry which is preliminary data.</text>
</comment>
<dbReference type="InterPro" id="IPR000182">
    <property type="entry name" value="GNAT_dom"/>
</dbReference>
<dbReference type="GO" id="GO:0006048">
    <property type="term" value="P:UDP-N-acetylglucosamine biosynthetic process"/>
    <property type="evidence" value="ECO:0007669"/>
    <property type="project" value="UniProtKB-UniRule"/>
</dbReference>
<dbReference type="SUPFAM" id="SSF55729">
    <property type="entry name" value="Acyl-CoA N-acyltransferases (Nat)"/>
    <property type="match status" value="1"/>
</dbReference>
<evidence type="ECO:0000256" key="3">
    <source>
        <dbReference type="ARBA" id="ARBA00011738"/>
    </source>
</evidence>
<dbReference type="Proteomes" id="UP001234581">
    <property type="component" value="Unassembled WGS sequence"/>
</dbReference>
<dbReference type="EC" id="2.3.1.4" evidence="8"/>
<comment type="similarity">
    <text evidence="8">Belongs to the acetyltransferase family. GNA1 subfamily.</text>
</comment>
<proteinExistence type="inferred from homology"/>
<keyword evidence="4 8" id="KW-0808">Transferase</keyword>
<comment type="subunit">
    <text evidence="3">Homodimer.</text>
</comment>
<keyword evidence="11" id="KW-1185">Reference proteome</keyword>
<feature type="domain" description="N-acetyltransferase" evidence="9">
    <location>
        <begin position="39"/>
        <end position="183"/>
    </location>
</feature>
<evidence type="ECO:0000256" key="1">
    <source>
        <dbReference type="ARBA" id="ARBA00004184"/>
    </source>
</evidence>
<comment type="catalytic activity">
    <reaction evidence="8">
        <text>D-glucosamine 6-phosphate + acetyl-CoA = N-acetyl-D-glucosamine 6-phosphate + CoA + H(+)</text>
        <dbReference type="Rhea" id="RHEA:10292"/>
        <dbReference type="ChEBI" id="CHEBI:15378"/>
        <dbReference type="ChEBI" id="CHEBI:57287"/>
        <dbReference type="ChEBI" id="CHEBI:57288"/>
        <dbReference type="ChEBI" id="CHEBI:57513"/>
        <dbReference type="ChEBI" id="CHEBI:58725"/>
        <dbReference type="EC" id="2.3.1.4"/>
    </reaction>
</comment>
<dbReference type="GeneID" id="83209906"/>
<gene>
    <name evidence="10" type="ORF">O0I10_002489</name>
</gene>
<dbReference type="PANTHER" id="PTHR13355:SF11">
    <property type="entry name" value="GLUCOSAMINE 6-PHOSPHATE N-ACETYLTRANSFERASE"/>
    <property type="match status" value="1"/>
</dbReference>
<protein>
    <recommendedName>
        <fullName evidence="8">Glucosamine 6-phosphate N-acetyltransferase</fullName>
        <ecNumber evidence="8">2.3.1.4</ecNumber>
    </recommendedName>
</protein>
<reference evidence="10 11" key="1">
    <citation type="submission" date="2023-03" db="EMBL/GenBank/DDBJ databases">
        <title>Genome sequence of Lichtheimia ornata CBS 291.66.</title>
        <authorList>
            <person name="Mohabir J.T."/>
            <person name="Shea T.P."/>
            <person name="Kurbessoian T."/>
            <person name="Berby B."/>
            <person name="Fontaine J."/>
            <person name="Livny J."/>
            <person name="Gnirke A."/>
            <person name="Stajich J.E."/>
            <person name="Cuomo C.A."/>
        </authorList>
    </citation>
    <scope>NUCLEOTIDE SEQUENCE [LARGE SCALE GENOMIC DNA]</scope>
    <source>
        <strain evidence="10">CBS 291.66</strain>
    </source>
</reference>
<dbReference type="PROSITE" id="PS51186">
    <property type="entry name" value="GNAT"/>
    <property type="match status" value="1"/>
</dbReference>
<comment type="subcellular location">
    <subcellularLocation>
        <location evidence="1">Endomembrane system</location>
        <topology evidence="1">Peripheral membrane protein</topology>
    </subcellularLocation>
    <subcellularLocation>
        <location evidence="2">Endoplasmic reticulum membrane</location>
    </subcellularLocation>
</comment>
<accession>A0AAD7VBZ7</accession>
<dbReference type="PANTHER" id="PTHR13355">
    <property type="entry name" value="GLUCOSAMINE 6-PHOSPHATE N-ACETYLTRANSFERASE"/>
    <property type="match status" value="1"/>
</dbReference>
<evidence type="ECO:0000256" key="2">
    <source>
        <dbReference type="ARBA" id="ARBA00004586"/>
    </source>
</evidence>
<dbReference type="GO" id="GO:0004343">
    <property type="term" value="F:glucosamine 6-phosphate N-acetyltransferase activity"/>
    <property type="evidence" value="ECO:0007669"/>
    <property type="project" value="UniProtKB-UniRule"/>
</dbReference>
<evidence type="ECO:0000313" key="11">
    <source>
        <dbReference type="Proteomes" id="UP001234581"/>
    </source>
</evidence>
<sequence>MTNSPLLTAKEEEDHHHQHQLFSYKLISSDVQDALPDGYIIRPLQRDDYDKGFVKVLAQLSTTGEISNEAFQARFDLMKRAGTYYIVCIEAEGIIVACATLIVEHKFLHECGQSGHIEDVVVDGTQRGKRLGIRLIDQLKHMAQAVGCYKIILDCLQHNVSFYERCGLEVSQVQMTHYFHTQH</sequence>
<dbReference type="CDD" id="cd04301">
    <property type="entry name" value="NAT_SF"/>
    <property type="match status" value="1"/>
</dbReference>
<keyword evidence="7 8" id="KW-0012">Acyltransferase</keyword>
<keyword evidence="5" id="KW-0256">Endoplasmic reticulum</keyword>
<dbReference type="Pfam" id="PF00583">
    <property type="entry name" value="Acetyltransf_1"/>
    <property type="match status" value="1"/>
</dbReference>
<organism evidence="10 11">
    <name type="scientific">Lichtheimia ornata</name>
    <dbReference type="NCBI Taxonomy" id="688661"/>
    <lineage>
        <taxon>Eukaryota</taxon>
        <taxon>Fungi</taxon>
        <taxon>Fungi incertae sedis</taxon>
        <taxon>Mucoromycota</taxon>
        <taxon>Mucoromycotina</taxon>
        <taxon>Mucoromycetes</taxon>
        <taxon>Mucorales</taxon>
        <taxon>Lichtheimiaceae</taxon>
        <taxon>Lichtheimia</taxon>
    </lineage>
</organism>
<dbReference type="Gene3D" id="3.40.630.30">
    <property type="match status" value="1"/>
</dbReference>
<dbReference type="EMBL" id="JARTCD010000007">
    <property type="protein sequence ID" value="KAJ8661682.1"/>
    <property type="molecule type" value="Genomic_DNA"/>
</dbReference>
<name>A0AAD7VBZ7_9FUNG</name>
<evidence type="ECO:0000256" key="7">
    <source>
        <dbReference type="ARBA" id="ARBA00023315"/>
    </source>
</evidence>
<dbReference type="FunFam" id="3.40.630.30:FF:000048">
    <property type="entry name" value="Glucosamine 6-phosphate N-acetyltransferase"/>
    <property type="match status" value="1"/>
</dbReference>
<comment type="pathway">
    <text evidence="8">Nucleotide-sugar biosynthesis; UDP-N-acetyl-alpha-D-glucosamine biosynthesis; N-acetyl-alpha-D-glucosamine 1-phosphate from alpha-D-glucosamine 6-phosphate (route I): step 1/2.</text>
</comment>
<dbReference type="AlphaFoldDB" id="A0AAD7VBZ7"/>
<dbReference type="InterPro" id="IPR016181">
    <property type="entry name" value="Acyl_CoA_acyltransferase"/>
</dbReference>
<dbReference type="RefSeq" id="XP_058346595.1">
    <property type="nucleotide sequence ID" value="XM_058482571.1"/>
</dbReference>
<dbReference type="InterPro" id="IPR039143">
    <property type="entry name" value="GNPNAT1-like"/>
</dbReference>
<dbReference type="GO" id="GO:0005789">
    <property type="term" value="C:endoplasmic reticulum membrane"/>
    <property type="evidence" value="ECO:0007669"/>
    <property type="project" value="UniProtKB-SubCell"/>
</dbReference>
<evidence type="ECO:0000313" key="10">
    <source>
        <dbReference type="EMBL" id="KAJ8661682.1"/>
    </source>
</evidence>
<evidence type="ECO:0000256" key="8">
    <source>
        <dbReference type="RuleBase" id="RU365086"/>
    </source>
</evidence>
<evidence type="ECO:0000256" key="6">
    <source>
        <dbReference type="ARBA" id="ARBA00023136"/>
    </source>
</evidence>